<dbReference type="EMBL" id="BGPR01018806">
    <property type="protein sequence ID" value="GBN80183.1"/>
    <property type="molecule type" value="Genomic_DNA"/>
</dbReference>
<sequence>MSNQEEEESVSEDEEIAVPNLSSSIDVRKTLDVLRCTLEQRG</sequence>
<accession>A0A4Y2RWV8</accession>
<reference evidence="2 4" key="1">
    <citation type="journal article" date="2019" name="Sci. Rep.">
        <title>Orb-weaving spider Araneus ventricosus genome elucidates the spidroin gene catalogue.</title>
        <authorList>
            <person name="Kono N."/>
            <person name="Nakamura H."/>
            <person name="Ohtoshi R."/>
            <person name="Moran D.A.P."/>
            <person name="Shinohara A."/>
            <person name="Yoshida Y."/>
            <person name="Fujiwara M."/>
            <person name="Mori M."/>
            <person name="Tomita M."/>
            <person name="Arakawa K."/>
        </authorList>
    </citation>
    <scope>NUCLEOTIDE SEQUENCE [LARGE SCALE GENOMIC DNA]</scope>
</reference>
<dbReference type="Proteomes" id="UP000499080">
    <property type="component" value="Unassembled WGS sequence"/>
</dbReference>
<feature type="region of interest" description="Disordered" evidence="1">
    <location>
        <begin position="1"/>
        <end position="22"/>
    </location>
</feature>
<dbReference type="AlphaFoldDB" id="A0A4Y2RWV8"/>
<organism evidence="2 4">
    <name type="scientific">Araneus ventricosus</name>
    <name type="common">Orbweaver spider</name>
    <name type="synonym">Epeira ventricosa</name>
    <dbReference type="NCBI Taxonomy" id="182803"/>
    <lineage>
        <taxon>Eukaryota</taxon>
        <taxon>Metazoa</taxon>
        <taxon>Ecdysozoa</taxon>
        <taxon>Arthropoda</taxon>
        <taxon>Chelicerata</taxon>
        <taxon>Arachnida</taxon>
        <taxon>Araneae</taxon>
        <taxon>Araneomorphae</taxon>
        <taxon>Entelegynae</taxon>
        <taxon>Araneoidea</taxon>
        <taxon>Araneidae</taxon>
        <taxon>Araneus</taxon>
    </lineage>
</organism>
<feature type="non-terminal residue" evidence="2">
    <location>
        <position position="42"/>
    </location>
</feature>
<gene>
    <name evidence="2" type="ORF">AVEN_240168_1</name>
    <name evidence="3" type="ORF">AVEN_96300_1</name>
</gene>
<protein>
    <submittedName>
        <fullName evidence="2">Uncharacterized protein</fullName>
    </submittedName>
</protein>
<dbReference type="EMBL" id="BGPR01019307">
    <property type="protein sequence ID" value="GBN81566.1"/>
    <property type="molecule type" value="Genomic_DNA"/>
</dbReference>
<name>A0A4Y2RWV8_ARAVE</name>
<evidence type="ECO:0000313" key="4">
    <source>
        <dbReference type="Proteomes" id="UP000499080"/>
    </source>
</evidence>
<evidence type="ECO:0000313" key="3">
    <source>
        <dbReference type="EMBL" id="GBN81566.1"/>
    </source>
</evidence>
<comment type="caution">
    <text evidence="2">The sequence shown here is derived from an EMBL/GenBank/DDBJ whole genome shotgun (WGS) entry which is preliminary data.</text>
</comment>
<keyword evidence="4" id="KW-1185">Reference proteome</keyword>
<proteinExistence type="predicted"/>
<evidence type="ECO:0000256" key="1">
    <source>
        <dbReference type="SAM" id="MobiDB-lite"/>
    </source>
</evidence>
<feature type="compositionally biased region" description="Acidic residues" evidence="1">
    <location>
        <begin position="1"/>
        <end position="16"/>
    </location>
</feature>
<evidence type="ECO:0000313" key="2">
    <source>
        <dbReference type="EMBL" id="GBN80183.1"/>
    </source>
</evidence>